<evidence type="ECO:0000313" key="1">
    <source>
        <dbReference type="EMBL" id="KWV85379.1"/>
    </source>
</evidence>
<organism evidence="1 2">
    <name type="scientific">Pseudomonas fluorescens</name>
    <dbReference type="NCBI Taxonomy" id="294"/>
    <lineage>
        <taxon>Bacteria</taxon>
        <taxon>Pseudomonadati</taxon>
        <taxon>Pseudomonadota</taxon>
        <taxon>Gammaproteobacteria</taxon>
        <taxon>Pseudomonadales</taxon>
        <taxon>Pseudomonadaceae</taxon>
        <taxon>Pseudomonas</taxon>
    </lineage>
</organism>
<dbReference type="AlphaFoldDB" id="A0A125QHR8"/>
<dbReference type="Proteomes" id="UP000061348">
    <property type="component" value="Unassembled WGS sequence"/>
</dbReference>
<evidence type="ECO:0000313" key="2">
    <source>
        <dbReference type="Proteomes" id="UP000061348"/>
    </source>
</evidence>
<proteinExistence type="predicted"/>
<gene>
    <name evidence="1" type="ORF">PFLmoz3_04933</name>
</gene>
<protein>
    <submittedName>
        <fullName evidence="1">Uncharacterized protein</fullName>
    </submittedName>
</protein>
<name>A0A125QHR8_PSEFL</name>
<reference evidence="1 2" key="1">
    <citation type="submission" date="2015-05" db="EMBL/GenBank/DDBJ databases">
        <title>A genomic and transcriptomic approach to investigate the blue pigment phenotype in Pseudomonas fluorescens.</title>
        <authorList>
            <person name="Andreani N.A."/>
            <person name="Cardazzo B."/>
        </authorList>
    </citation>
    <scope>NUCLEOTIDE SEQUENCE [LARGE SCALE GENOMIC DNA]</scope>
    <source>
        <strain evidence="1 2">Ps_22</strain>
    </source>
</reference>
<dbReference type="EMBL" id="LCYA01000132">
    <property type="protein sequence ID" value="KWV85379.1"/>
    <property type="molecule type" value="Genomic_DNA"/>
</dbReference>
<sequence length="399" mass="41090">MAGFDLGVGTGRQRRILLRHNLVAVLARVFVGGGAVVGFVGEQEVAVVPLFTLFLELAAFQAAEGQVAAGVEFDVAPADVGGGQAQILGTVQVDIALAAVHASASGVEAVGAHLAADIKVAGRTDLHPVSALHLHAAHAHTGAFGGADDIDAPGLHCAEQARVDALVLGLAGRVHLAYLPAGEIDLVAADGEVQLIAGTEATFAVDARRDQVDGPFAVVQALALHCQLAVGIAGAQGLQLAVVEFRAAHHQVGIGRVDETAAIHRNAVRVGQHVIGRLAENLLGAVEGRGVAADHFVEDHARRLALELRVGGQLPGKLGLAGLQGVVQHQALAVDVVIQELVMGQATGVRRDDVDDGDAALVLQLRRTARAFDDGQACGERELRQQEETSDGPAQFALG</sequence>
<accession>A0A125QHR8</accession>
<comment type="caution">
    <text evidence="1">The sequence shown here is derived from an EMBL/GenBank/DDBJ whole genome shotgun (WGS) entry which is preliminary data.</text>
</comment>